<dbReference type="InterPro" id="IPR056139">
    <property type="entry name" value="DUF7722"/>
</dbReference>
<dbReference type="OrthoDB" id="1932905at2759"/>
<keyword evidence="3" id="KW-1185">Reference proteome</keyword>
<reference evidence="2" key="1">
    <citation type="submission" date="2019-11" db="EMBL/GenBank/DDBJ databases">
        <authorList>
            <person name="Liu Y."/>
            <person name="Hou J."/>
            <person name="Li T.-Q."/>
            <person name="Guan C.-H."/>
            <person name="Wu X."/>
            <person name="Wu H.-Z."/>
            <person name="Ling F."/>
            <person name="Zhang R."/>
            <person name="Shi X.-G."/>
            <person name="Ren J.-P."/>
            <person name="Chen E.-F."/>
            <person name="Sun J.-M."/>
        </authorList>
    </citation>
    <scope>NUCLEOTIDE SEQUENCE</scope>
    <source>
        <strain evidence="2">Adult_tree_wgs_1</strain>
        <tissue evidence="2">Leaves</tissue>
    </source>
</reference>
<dbReference type="Proteomes" id="UP000626092">
    <property type="component" value="Unassembled WGS sequence"/>
</dbReference>
<comment type="caution">
    <text evidence="2">The sequence shown here is derived from an EMBL/GenBank/DDBJ whole genome shotgun (WGS) entry which is preliminary data.</text>
</comment>
<evidence type="ECO:0000313" key="3">
    <source>
        <dbReference type="Proteomes" id="UP000626092"/>
    </source>
</evidence>
<dbReference type="PANTHER" id="PTHR33513:SF4">
    <property type="entry name" value="GB|AAF04428.1"/>
    <property type="match status" value="1"/>
</dbReference>
<dbReference type="EMBL" id="WJXA01000007">
    <property type="protein sequence ID" value="KAF7137686.1"/>
    <property type="molecule type" value="Genomic_DNA"/>
</dbReference>
<feature type="domain" description="DUF7722" evidence="1">
    <location>
        <begin position="143"/>
        <end position="188"/>
    </location>
</feature>
<dbReference type="PANTHER" id="PTHR33513">
    <property type="entry name" value="OS06G0523300 PROTEIN"/>
    <property type="match status" value="1"/>
</dbReference>
<gene>
    <name evidence="2" type="ORF">RHSIM_Rhsim07G0084700</name>
</gene>
<sequence>MLLSKDIMERSVVAEDEEIGGVGGSTVDEDGLWSLRFLGADSRVLTSAAAMGLVRTEYIPTKAIIGIGISQLHNITSIMDRDRGVMGMVTCGSWQLSACIWWNHLLKPCLRNQLPKRAPNGTKSTDQNEKQVIRCSFQMPLHYPRFNKADYETMPEWKLDCLFADYGLPVTDDVKQKREFAMGAFLWPSQSD</sequence>
<dbReference type="Pfam" id="PF24847">
    <property type="entry name" value="DUF7722"/>
    <property type="match status" value="1"/>
</dbReference>
<dbReference type="AlphaFoldDB" id="A0A834LFL3"/>
<organism evidence="2 3">
    <name type="scientific">Rhododendron simsii</name>
    <name type="common">Sims's rhododendron</name>
    <dbReference type="NCBI Taxonomy" id="118357"/>
    <lineage>
        <taxon>Eukaryota</taxon>
        <taxon>Viridiplantae</taxon>
        <taxon>Streptophyta</taxon>
        <taxon>Embryophyta</taxon>
        <taxon>Tracheophyta</taxon>
        <taxon>Spermatophyta</taxon>
        <taxon>Magnoliopsida</taxon>
        <taxon>eudicotyledons</taxon>
        <taxon>Gunneridae</taxon>
        <taxon>Pentapetalae</taxon>
        <taxon>asterids</taxon>
        <taxon>Ericales</taxon>
        <taxon>Ericaceae</taxon>
        <taxon>Ericoideae</taxon>
        <taxon>Rhodoreae</taxon>
        <taxon>Rhododendron</taxon>
    </lineage>
</organism>
<evidence type="ECO:0000313" key="2">
    <source>
        <dbReference type="EMBL" id="KAF7137686.1"/>
    </source>
</evidence>
<accession>A0A834LFL3</accession>
<evidence type="ECO:0000259" key="1">
    <source>
        <dbReference type="Pfam" id="PF24847"/>
    </source>
</evidence>
<name>A0A834LFL3_RHOSS</name>
<protein>
    <recommendedName>
        <fullName evidence="1">DUF7722 domain-containing protein</fullName>
    </recommendedName>
</protein>
<proteinExistence type="predicted"/>